<sequence>MSLIGKVAVITGGGGVIGGAVARTLVNKGAKVVVGDIQEKRAQNVAEELNENAKSIVATSLQTDVTKYKDNIALFRHAETTFGGVDVDE</sequence>
<dbReference type="Pfam" id="PF00106">
    <property type="entry name" value="adh_short"/>
    <property type="match status" value="1"/>
</dbReference>
<dbReference type="AlphaFoldDB" id="A0A068RYL7"/>
<evidence type="ECO:0000256" key="2">
    <source>
        <dbReference type="ARBA" id="ARBA00023002"/>
    </source>
</evidence>
<dbReference type="PANTHER" id="PTHR43669">
    <property type="entry name" value="5-KETO-D-GLUCONATE 5-REDUCTASE"/>
    <property type="match status" value="1"/>
</dbReference>
<dbReference type="InterPro" id="IPR002347">
    <property type="entry name" value="SDR_fam"/>
</dbReference>
<protein>
    <submittedName>
        <fullName evidence="3">Uncharacterized protein</fullName>
    </submittedName>
</protein>
<comment type="caution">
    <text evidence="3">The sequence shown here is derived from an EMBL/GenBank/DDBJ whole genome shotgun (WGS) entry which is preliminary data.</text>
</comment>
<evidence type="ECO:0000256" key="1">
    <source>
        <dbReference type="ARBA" id="ARBA00006484"/>
    </source>
</evidence>
<dbReference type="OrthoDB" id="5840532at2759"/>
<dbReference type="SUPFAM" id="SSF51735">
    <property type="entry name" value="NAD(P)-binding Rossmann-fold domains"/>
    <property type="match status" value="1"/>
</dbReference>
<dbReference type="InterPro" id="IPR036291">
    <property type="entry name" value="NAD(P)-bd_dom_sf"/>
</dbReference>
<dbReference type="VEuPathDB" id="FungiDB:LCOR_05329.1"/>
<dbReference type="Proteomes" id="UP000027586">
    <property type="component" value="Unassembled WGS sequence"/>
</dbReference>
<evidence type="ECO:0000313" key="4">
    <source>
        <dbReference type="Proteomes" id="UP000027586"/>
    </source>
</evidence>
<dbReference type="GO" id="GO:0016491">
    <property type="term" value="F:oxidoreductase activity"/>
    <property type="evidence" value="ECO:0007669"/>
    <property type="project" value="UniProtKB-KW"/>
</dbReference>
<dbReference type="STRING" id="1263082.A0A068RYL7"/>
<dbReference type="EMBL" id="CBTN010000021">
    <property type="protein sequence ID" value="CDH54041.1"/>
    <property type="molecule type" value="Genomic_DNA"/>
</dbReference>
<evidence type="ECO:0000313" key="3">
    <source>
        <dbReference type="EMBL" id="CDH54041.1"/>
    </source>
</evidence>
<comment type="similarity">
    <text evidence="1">Belongs to the short-chain dehydrogenases/reductases (SDR) family.</text>
</comment>
<keyword evidence="2" id="KW-0560">Oxidoreductase</keyword>
<dbReference type="PANTHER" id="PTHR43669:SF8">
    <property type="entry name" value="SHORT-CHAIN TYPE DEHYDROGENASE_REDUCTASE-RELATED"/>
    <property type="match status" value="1"/>
</dbReference>
<organism evidence="3 4">
    <name type="scientific">Lichtheimia corymbifera JMRC:FSU:9682</name>
    <dbReference type="NCBI Taxonomy" id="1263082"/>
    <lineage>
        <taxon>Eukaryota</taxon>
        <taxon>Fungi</taxon>
        <taxon>Fungi incertae sedis</taxon>
        <taxon>Mucoromycota</taxon>
        <taxon>Mucoromycotina</taxon>
        <taxon>Mucoromycetes</taxon>
        <taxon>Mucorales</taxon>
        <taxon>Lichtheimiaceae</taxon>
        <taxon>Lichtheimia</taxon>
    </lineage>
</organism>
<reference evidence="3" key="1">
    <citation type="submission" date="2013-08" db="EMBL/GenBank/DDBJ databases">
        <title>Gene expansion shapes genome architecture in the human pathogen Lichtheimia corymbifera: an evolutionary genomics analysis in the ancient terrestrial Mucorales (Mucoromycotina).</title>
        <authorList>
            <person name="Schwartze V.U."/>
            <person name="Winter S."/>
            <person name="Shelest E."/>
            <person name="Marcet-Houben M."/>
            <person name="Horn F."/>
            <person name="Wehner S."/>
            <person name="Hoffmann K."/>
            <person name="Riege K."/>
            <person name="Sammeth M."/>
            <person name="Nowrousian M."/>
            <person name="Valiante V."/>
            <person name="Linde J."/>
            <person name="Jacobsen I.D."/>
            <person name="Marz M."/>
            <person name="Brakhage A.A."/>
            <person name="Gabaldon T."/>
            <person name="Bocker S."/>
            <person name="Voigt K."/>
        </authorList>
    </citation>
    <scope>NUCLEOTIDE SEQUENCE [LARGE SCALE GENOMIC DNA]</scope>
    <source>
        <strain evidence="3">FSU 9682</strain>
    </source>
</reference>
<gene>
    <name evidence="3" type="ORF">LCOR_05329.1</name>
</gene>
<name>A0A068RYL7_9FUNG</name>
<proteinExistence type="inferred from homology"/>
<accession>A0A068RYL7</accession>
<keyword evidence="4" id="KW-1185">Reference proteome</keyword>
<dbReference type="Gene3D" id="3.40.50.720">
    <property type="entry name" value="NAD(P)-binding Rossmann-like Domain"/>
    <property type="match status" value="1"/>
</dbReference>